<accession>A0ABU6JJB6</accession>
<sequence>MPWPEADVEPEPAVAPEESDFLALLAFFWSLFPALLSLPPEEPELAAAPRPLLVLDAVPELPLAPLVPVVALGLEVVALEPVLPVPLAPLAPLLPELLDGLGVFGGIEVDVPLPPAMPASLPVPAPDAPVAFWERTVEEGEVELLPAPVDWAMASEDTDAITTNDSVRSWVVKVIANSFN</sequence>
<dbReference type="EMBL" id="JAWIIV010000063">
    <property type="protein sequence ID" value="MEC4723615.1"/>
    <property type="molecule type" value="Genomic_DNA"/>
</dbReference>
<keyword evidence="2" id="KW-1185">Reference proteome</keyword>
<evidence type="ECO:0000313" key="1">
    <source>
        <dbReference type="EMBL" id="MEC4723615.1"/>
    </source>
</evidence>
<protein>
    <submittedName>
        <fullName evidence="1">Uncharacterized protein</fullName>
    </submittedName>
</protein>
<organism evidence="1 2">
    <name type="scientific">Noviherbaspirillum album</name>
    <dbReference type="NCBI Taxonomy" id="3080276"/>
    <lineage>
        <taxon>Bacteria</taxon>
        <taxon>Pseudomonadati</taxon>
        <taxon>Pseudomonadota</taxon>
        <taxon>Betaproteobacteria</taxon>
        <taxon>Burkholderiales</taxon>
        <taxon>Oxalobacteraceae</taxon>
        <taxon>Noviherbaspirillum</taxon>
    </lineage>
</organism>
<dbReference type="Proteomes" id="UP001352263">
    <property type="component" value="Unassembled WGS sequence"/>
</dbReference>
<evidence type="ECO:0000313" key="2">
    <source>
        <dbReference type="Proteomes" id="UP001352263"/>
    </source>
</evidence>
<comment type="caution">
    <text evidence="1">The sequence shown here is derived from an EMBL/GenBank/DDBJ whole genome shotgun (WGS) entry which is preliminary data.</text>
</comment>
<gene>
    <name evidence="1" type="ORF">RY831_31260</name>
</gene>
<reference evidence="1 2" key="1">
    <citation type="submission" date="2023-10" db="EMBL/GenBank/DDBJ databases">
        <title>Noviherbaspirillum sp. CPCC 100848 genome assembly.</title>
        <authorList>
            <person name="Li X.Y."/>
            <person name="Fang X.M."/>
        </authorList>
    </citation>
    <scope>NUCLEOTIDE SEQUENCE [LARGE SCALE GENOMIC DNA]</scope>
    <source>
        <strain evidence="1 2">CPCC 100848</strain>
    </source>
</reference>
<proteinExistence type="predicted"/>
<name>A0ABU6JJB6_9BURK</name>